<keyword evidence="3" id="KW-1185">Reference proteome</keyword>
<dbReference type="EMBL" id="JANPWB010000010">
    <property type="protein sequence ID" value="KAJ1137329.1"/>
    <property type="molecule type" value="Genomic_DNA"/>
</dbReference>
<gene>
    <name evidence="2" type="ORF">NDU88_003740</name>
</gene>
<organism evidence="2 3">
    <name type="scientific">Pleurodeles waltl</name>
    <name type="common">Iberian ribbed newt</name>
    <dbReference type="NCBI Taxonomy" id="8319"/>
    <lineage>
        <taxon>Eukaryota</taxon>
        <taxon>Metazoa</taxon>
        <taxon>Chordata</taxon>
        <taxon>Craniata</taxon>
        <taxon>Vertebrata</taxon>
        <taxon>Euteleostomi</taxon>
        <taxon>Amphibia</taxon>
        <taxon>Batrachia</taxon>
        <taxon>Caudata</taxon>
        <taxon>Salamandroidea</taxon>
        <taxon>Salamandridae</taxon>
        <taxon>Pleurodelinae</taxon>
        <taxon>Pleurodeles</taxon>
    </lineage>
</organism>
<sequence length="135" mass="13831">MLVSPVVGTAGPSPALSRSTTALPLPLALRGSDPPSRGDPIQLGPQRALLAPAGGGAQRRGEKPLRCADPTRQGLPLAKAPPRLLPPSLGHRGTQIHVFGSSGLRGAAPPRPHSRLGARTSPAHALLCSAPRLRN</sequence>
<evidence type="ECO:0000256" key="1">
    <source>
        <dbReference type="SAM" id="MobiDB-lite"/>
    </source>
</evidence>
<proteinExistence type="predicted"/>
<accession>A0AAV7QE37</accession>
<feature type="compositionally biased region" description="Low complexity" evidence="1">
    <location>
        <begin position="75"/>
        <end position="89"/>
    </location>
</feature>
<dbReference type="Proteomes" id="UP001066276">
    <property type="component" value="Chromosome 6"/>
</dbReference>
<evidence type="ECO:0000313" key="3">
    <source>
        <dbReference type="Proteomes" id="UP001066276"/>
    </source>
</evidence>
<feature type="region of interest" description="Disordered" evidence="1">
    <location>
        <begin position="51"/>
        <end position="121"/>
    </location>
</feature>
<name>A0AAV7QE37_PLEWA</name>
<protein>
    <submittedName>
        <fullName evidence="2">Uncharacterized protein</fullName>
    </submittedName>
</protein>
<evidence type="ECO:0000313" key="2">
    <source>
        <dbReference type="EMBL" id="KAJ1137329.1"/>
    </source>
</evidence>
<reference evidence="2" key="1">
    <citation type="journal article" date="2022" name="bioRxiv">
        <title>Sequencing and chromosome-scale assembly of the giantPleurodeles waltlgenome.</title>
        <authorList>
            <person name="Brown T."/>
            <person name="Elewa A."/>
            <person name="Iarovenko S."/>
            <person name="Subramanian E."/>
            <person name="Araus A.J."/>
            <person name="Petzold A."/>
            <person name="Susuki M."/>
            <person name="Suzuki K.-i.T."/>
            <person name="Hayashi T."/>
            <person name="Toyoda A."/>
            <person name="Oliveira C."/>
            <person name="Osipova E."/>
            <person name="Leigh N.D."/>
            <person name="Simon A."/>
            <person name="Yun M.H."/>
        </authorList>
    </citation>
    <scope>NUCLEOTIDE SEQUENCE</scope>
    <source>
        <strain evidence="2">20211129_DDA</strain>
        <tissue evidence="2">Liver</tissue>
    </source>
</reference>
<comment type="caution">
    <text evidence="2">The sequence shown here is derived from an EMBL/GenBank/DDBJ whole genome shotgun (WGS) entry which is preliminary data.</text>
</comment>
<dbReference type="AlphaFoldDB" id="A0AAV7QE37"/>